<dbReference type="GO" id="GO:0005524">
    <property type="term" value="F:ATP binding"/>
    <property type="evidence" value="ECO:0007669"/>
    <property type="project" value="UniProtKB-KW"/>
</dbReference>
<evidence type="ECO:0000256" key="2">
    <source>
        <dbReference type="ARBA" id="ARBA00022741"/>
    </source>
</evidence>
<feature type="domain" description="Bacterial type II secretion system protein E" evidence="4">
    <location>
        <begin position="398"/>
        <end position="412"/>
    </location>
</feature>
<dbReference type="InterPro" id="IPR037257">
    <property type="entry name" value="T2SS_E_N_sf"/>
</dbReference>
<dbReference type="CDD" id="cd01129">
    <property type="entry name" value="PulE-GspE-like"/>
    <property type="match status" value="1"/>
</dbReference>
<evidence type="ECO:0000256" key="3">
    <source>
        <dbReference type="ARBA" id="ARBA00022840"/>
    </source>
</evidence>
<dbReference type="SUPFAM" id="SSF160246">
    <property type="entry name" value="EspE N-terminal domain-like"/>
    <property type="match status" value="1"/>
</dbReference>
<dbReference type="Gene3D" id="3.30.450.90">
    <property type="match status" value="1"/>
</dbReference>
<evidence type="ECO:0000259" key="4">
    <source>
        <dbReference type="PROSITE" id="PS00662"/>
    </source>
</evidence>
<protein>
    <submittedName>
        <fullName evidence="5">Pilus assembly protein PilB</fullName>
    </submittedName>
</protein>
<dbReference type="GO" id="GO:0016887">
    <property type="term" value="F:ATP hydrolysis activity"/>
    <property type="evidence" value="ECO:0007669"/>
    <property type="project" value="TreeGrafter"/>
</dbReference>
<reference evidence="6" key="1">
    <citation type="submission" date="2017-09" db="EMBL/GenBank/DDBJ databases">
        <title>Depth-based differentiation of microbial function through sediment-hosted aquifers and enrichment of novel symbionts in the deep terrestrial subsurface.</title>
        <authorList>
            <person name="Probst A.J."/>
            <person name="Ladd B."/>
            <person name="Jarett J.K."/>
            <person name="Geller-Mcgrath D.E."/>
            <person name="Sieber C.M.K."/>
            <person name="Emerson J.B."/>
            <person name="Anantharaman K."/>
            <person name="Thomas B.C."/>
            <person name="Malmstrom R."/>
            <person name="Stieglmeier M."/>
            <person name="Klingl A."/>
            <person name="Woyke T."/>
            <person name="Ryan C.M."/>
            <person name="Banfield J.F."/>
        </authorList>
    </citation>
    <scope>NUCLEOTIDE SEQUENCE [LARGE SCALE GENOMIC DNA]</scope>
</reference>
<evidence type="ECO:0000313" key="5">
    <source>
        <dbReference type="EMBL" id="PIV64306.1"/>
    </source>
</evidence>
<dbReference type="InterPro" id="IPR007831">
    <property type="entry name" value="T2SS_GspE_N"/>
</dbReference>
<dbReference type="PANTHER" id="PTHR30258:SF1">
    <property type="entry name" value="PROTEIN TRANSPORT PROTEIN HOFB HOMOLOG"/>
    <property type="match status" value="1"/>
</dbReference>
<accession>A0A2M7E987</accession>
<dbReference type="Pfam" id="PF00437">
    <property type="entry name" value="T2SSE"/>
    <property type="match status" value="1"/>
</dbReference>
<evidence type="ECO:0000256" key="1">
    <source>
        <dbReference type="ARBA" id="ARBA00006611"/>
    </source>
</evidence>
<dbReference type="Gene3D" id="3.30.300.160">
    <property type="entry name" value="Type II secretion system, protein E, N-terminal domain"/>
    <property type="match status" value="1"/>
</dbReference>
<keyword evidence="2" id="KW-0547">Nucleotide-binding</keyword>
<dbReference type="EMBL" id="PETL01000141">
    <property type="protein sequence ID" value="PIV64306.1"/>
    <property type="molecule type" value="Genomic_DNA"/>
</dbReference>
<gene>
    <name evidence="5" type="ORF">COS11_02855</name>
</gene>
<dbReference type="Proteomes" id="UP000228886">
    <property type="component" value="Unassembled WGS sequence"/>
</dbReference>
<dbReference type="GO" id="GO:0005886">
    <property type="term" value="C:plasma membrane"/>
    <property type="evidence" value="ECO:0007669"/>
    <property type="project" value="TreeGrafter"/>
</dbReference>
<evidence type="ECO:0000313" key="6">
    <source>
        <dbReference type="Proteomes" id="UP000228886"/>
    </source>
</evidence>
<dbReference type="InterPro" id="IPR001482">
    <property type="entry name" value="T2SS/T4SS_dom"/>
</dbReference>
<name>A0A2M7E987_9BACT</name>
<dbReference type="SUPFAM" id="SSF52540">
    <property type="entry name" value="P-loop containing nucleoside triphosphate hydrolases"/>
    <property type="match status" value="1"/>
</dbReference>
<proteinExistence type="inferred from homology"/>
<comment type="similarity">
    <text evidence="1">Belongs to the GSP E family.</text>
</comment>
<sequence>MSPLPIKKKTEKKLLGQILIDHNLITENQLRIALEEQKRTRKFLGRTLVDLHFIDEKILRKVLSIQSGIEIIKLEDYKISPEIIKKFPAALAKTYQTIPLKLEDKTLTIAISDALNISAQDDLSFILGYKIKIALAESTEITGMIEKYYGADTTNIEDMMKWFGKGTPEISEIAMAVTSAGESANVTTLEEIANQAPVVGLFSLVLVQTVKENATDLHLEPFETDFRVRYRVDGVLYDLLHPSPDLAFALFCRFKIMAGMDIAERRLPQDGRIELTIGGREVDLRVNTVPTVFGECLSVRVLDRGRAVLELENVGLSESNLSKVEEIIKTPQGIILDTGPTGSGKTTSLYGILRKLNNPGVKIITTEDPVEYLLDGVIQVPIREKIGLTFSSTLRHILRQDPDIVLVGEIRDLETAEIAIQASLTGHLVFSTLHTNDASSTITRLIDMKVEPFLLASSIIGIIAQRLIRKLCLKCREKYQPTKEQLLELGLNLEQIKEELEKAFYRPGGCPACKGGYKGQTAIFEILFPQEGLWELVFKKRPTGEIREKAIEEGMKTLLDDGLEKIHQGVTSIEEVTKEVHGYA</sequence>
<organism evidence="5 6">
    <name type="scientific">bacterium (Candidatus Ratteibacteria) CG01_land_8_20_14_3_00_40_19</name>
    <dbReference type="NCBI Taxonomy" id="2014290"/>
    <lineage>
        <taxon>Bacteria</taxon>
        <taxon>Candidatus Ratteibacteria</taxon>
    </lineage>
</organism>
<dbReference type="InterPro" id="IPR027417">
    <property type="entry name" value="P-loop_NTPase"/>
</dbReference>
<dbReference type="AlphaFoldDB" id="A0A2M7E987"/>
<dbReference type="PANTHER" id="PTHR30258">
    <property type="entry name" value="TYPE II SECRETION SYSTEM PROTEIN GSPE-RELATED"/>
    <property type="match status" value="1"/>
</dbReference>
<dbReference type="PROSITE" id="PS00662">
    <property type="entry name" value="T2SP_E"/>
    <property type="match status" value="1"/>
</dbReference>
<dbReference type="Gene3D" id="3.40.50.300">
    <property type="entry name" value="P-loop containing nucleotide triphosphate hydrolases"/>
    <property type="match status" value="1"/>
</dbReference>
<keyword evidence="3" id="KW-0067">ATP-binding</keyword>
<comment type="caution">
    <text evidence="5">The sequence shown here is derived from an EMBL/GenBank/DDBJ whole genome shotgun (WGS) entry which is preliminary data.</text>
</comment>
<dbReference type="FunFam" id="3.40.50.300:FF:000398">
    <property type="entry name" value="Type IV pilus assembly ATPase PilB"/>
    <property type="match status" value="1"/>
</dbReference>
<dbReference type="FunFam" id="3.30.300.160:FF:000002">
    <property type="entry name" value="Type II secretion system protein E"/>
    <property type="match status" value="1"/>
</dbReference>
<dbReference type="Pfam" id="PF05157">
    <property type="entry name" value="MshEN"/>
    <property type="match status" value="1"/>
</dbReference>